<feature type="domain" description="Multidrug resistance protein MdtA-like barrel-sandwich hybrid" evidence="5">
    <location>
        <begin position="460"/>
        <end position="568"/>
    </location>
</feature>
<evidence type="ECO:0000313" key="6">
    <source>
        <dbReference type="EMBL" id="PHQ33322.1"/>
    </source>
</evidence>
<sequence>MNRSDASAAASVPSGESDARTVSPQHVVDQIAKEARDEADFLHRLAAHLGETFSAAVVAVQDASFPQPRMLVREESIAARLDRSKLRAQIDAVSPAVASFAMGLKTDAIKQTESSPAITAIGVELLPAPQSAKVLVIQATELPAGEVLAAMKSLGDFAVAARQTMGTAENNDDRPGQTSQTLSVPETGPRSLASAFNSSQGIRAALRAFHADLDPTATAYRIASELPRLLPCERAVVLLAKNASARRPNFKVAAISGSSVIDRRSPLIRSMNQLANTVSVLKRPLILPPSASTDATDPAALSPQLVPPLETYLDESGVLSVAVIPLFESVEDTTSAAGVASPDESNEDAREKRRHESMPIAMLMLETFSGEPATSITPAMVEVAEESSTAISNANRYANVFALPVRRPAAAATRRATRHWILAICLLILTGLLAGWFVHVDHHVVATGVARPTIRQAIFAGIDGIVDELNVKDGDVVKQGDVLIQLDNAELTREAEALSGQLATATQKLSSIRAMLLAATADARDSAQSILEQQTLENQIESLNKRLEINREMKAMLSIKAPFDGQVVGWRLNEQLSDRPVSRGDRLFALVQHDGPWELELKLEETRAGEVIDRHAAGQTLPIQFAIETRPTETFEANVSTIGGVARKRADGRNVVDIIAKIDDIPKGGFRGDAEVTAKIVCGRRRYLASALDDVVAWFHRNVLFRFRT</sequence>
<evidence type="ECO:0000313" key="7">
    <source>
        <dbReference type="Proteomes" id="UP000225740"/>
    </source>
</evidence>
<name>A0A2G1W2R6_9BACT</name>
<dbReference type="PANTHER" id="PTHR30097">
    <property type="entry name" value="CATION EFFLUX SYSTEM PROTEIN CUSB"/>
    <property type="match status" value="1"/>
</dbReference>
<keyword evidence="4" id="KW-1133">Transmembrane helix</keyword>
<keyword evidence="7" id="KW-1185">Reference proteome</keyword>
<keyword evidence="4" id="KW-0812">Transmembrane</keyword>
<keyword evidence="1" id="KW-0813">Transport</keyword>
<proteinExistence type="predicted"/>
<accession>A0A2G1W2R6</accession>
<dbReference type="Gene3D" id="2.40.50.100">
    <property type="match status" value="1"/>
</dbReference>
<dbReference type="Pfam" id="PF25917">
    <property type="entry name" value="BSH_RND"/>
    <property type="match status" value="1"/>
</dbReference>
<protein>
    <recommendedName>
        <fullName evidence="5">Multidrug resistance protein MdtA-like barrel-sandwich hybrid domain-containing protein</fullName>
    </recommendedName>
</protein>
<dbReference type="OrthoDB" id="248877at2"/>
<keyword evidence="4" id="KW-0472">Membrane</keyword>
<dbReference type="RefSeq" id="WP_099262717.1">
    <property type="nucleotide sequence ID" value="NZ_NIZW01000018.1"/>
</dbReference>
<gene>
    <name evidence="6" type="ORF">CEE69_21625</name>
</gene>
<feature type="coiled-coil region" evidence="2">
    <location>
        <begin position="488"/>
        <end position="553"/>
    </location>
</feature>
<organism evidence="6 7">
    <name type="scientific">Rhodopirellula bahusiensis</name>
    <dbReference type="NCBI Taxonomy" id="2014065"/>
    <lineage>
        <taxon>Bacteria</taxon>
        <taxon>Pseudomonadati</taxon>
        <taxon>Planctomycetota</taxon>
        <taxon>Planctomycetia</taxon>
        <taxon>Pirellulales</taxon>
        <taxon>Pirellulaceae</taxon>
        <taxon>Rhodopirellula</taxon>
    </lineage>
</organism>
<dbReference type="GeneID" id="90610580"/>
<dbReference type="PANTHER" id="PTHR30097:SF4">
    <property type="entry name" value="SLR6042 PROTEIN"/>
    <property type="match status" value="1"/>
</dbReference>
<feature type="transmembrane region" description="Helical" evidence="4">
    <location>
        <begin position="420"/>
        <end position="438"/>
    </location>
</feature>
<evidence type="ECO:0000259" key="5">
    <source>
        <dbReference type="Pfam" id="PF25917"/>
    </source>
</evidence>
<dbReference type="InterPro" id="IPR051909">
    <property type="entry name" value="MFP_Cation_Efflux"/>
</dbReference>
<evidence type="ECO:0000256" key="3">
    <source>
        <dbReference type="SAM" id="MobiDB-lite"/>
    </source>
</evidence>
<dbReference type="Proteomes" id="UP000225740">
    <property type="component" value="Unassembled WGS sequence"/>
</dbReference>
<keyword evidence="2" id="KW-0175">Coiled coil</keyword>
<evidence type="ECO:0000256" key="4">
    <source>
        <dbReference type="SAM" id="Phobius"/>
    </source>
</evidence>
<dbReference type="GO" id="GO:0060003">
    <property type="term" value="P:copper ion export"/>
    <property type="evidence" value="ECO:0007669"/>
    <property type="project" value="TreeGrafter"/>
</dbReference>
<dbReference type="EMBL" id="NIZW01000018">
    <property type="protein sequence ID" value="PHQ33322.1"/>
    <property type="molecule type" value="Genomic_DNA"/>
</dbReference>
<dbReference type="AlphaFoldDB" id="A0A2G1W2R6"/>
<feature type="region of interest" description="Disordered" evidence="3">
    <location>
        <begin position="1"/>
        <end position="24"/>
    </location>
</feature>
<comment type="caution">
    <text evidence="6">The sequence shown here is derived from an EMBL/GenBank/DDBJ whole genome shotgun (WGS) entry which is preliminary data.</text>
</comment>
<dbReference type="InterPro" id="IPR058625">
    <property type="entry name" value="MdtA-like_BSH"/>
</dbReference>
<dbReference type="Gene3D" id="1.10.287.470">
    <property type="entry name" value="Helix hairpin bin"/>
    <property type="match status" value="1"/>
</dbReference>
<evidence type="ECO:0000256" key="1">
    <source>
        <dbReference type="ARBA" id="ARBA00022448"/>
    </source>
</evidence>
<reference evidence="6 7" key="1">
    <citation type="submission" date="2017-06" db="EMBL/GenBank/DDBJ databases">
        <title>Description of Rhodopirellula bahusiensis sp. nov.</title>
        <authorList>
            <person name="Kizina J."/>
            <person name="Harder J."/>
        </authorList>
    </citation>
    <scope>NUCLEOTIDE SEQUENCE [LARGE SCALE GENOMIC DNA]</scope>
    <source>
        <strain evidence="6 7">SWK21</strain>
    </source>
</reference>
<dbReference type="GO" id="GO:0015679">
    <property type="term" value="P:plasma membrane copper ion transport"/>
    <property type="evidence" value="ECO:0007669"/>
    <property type="project" value="TreeGrafter"/>
</dbReference>
<dbReference type="GO" id="GO:0030313">
    <property type="term" value="C:cell envelope"/>
    <property type="evidence" value="ECO:0007669"/>
    <property type="project" value="TreeGrafter"/>
</dbReference>
<feature type="region of interest" description="Disordered" evidence="3">
    <location>
        <begin position="335"/>
        <end position="354"/>
    </location>
</feature>
<feature type="region of interest" description="Disordered" evidence="3">
    <location>
        <begin position="167"/>
        <end position="190"/>
    </location>
</feature>
<dbReference type="SUPFAM" id="SSF111369">
    <property type="entry name" value="HlyD-like secretion proteins"/>
    <property type="match status" value="1"/>
</dbReference>
<evidence type="ECO:0000256" key="2">
    <source>
        <dbReference type="SAM" id="Coils"/>
    </source>
</evidence>